<organism evidence="2 3">
    <name type="scientific">Niabella ginsenosidivorans</name>
    <dbReference type="NCBI Taxonomy" id="1176587"/>
    <lineage>
        <taxon>Bacteria</taxon>
        <taxon>Pseudomonadati</taxon>
        <taxon>Bacteroidota</taxon>
        <taxon>Chitinophagia</taxon>
        <taxon>Chitinophagales</taxon>
        <taxon>Chitinophagaceae</taxon>
        <taxon>Niabella</taxon>
    </lineage>
</organism>
<dbReference type="EMBL" id="CP015772">
    <property type="protein sequence ID" value="ANH81893.1"/>
    <property type="molecule type" value="Genomic_DNA"/>
</dbReference>
<evidence type="ECO:0000313" key="2">
    <source>
        <dbReference type="EMBL" id="ANH81893.1"/>
    </source>
</evidence>
<dbReference type="Proteomes" id="UP000077667">
    <property type="component" value="Chromosome"/>
</dbReference>
<dbReference type="OrthoDB" id="6659578at2"/>
<dbReference type="AlphaFoldDB" id="A0A1A9I2Y9"/>
<dbReference type="RefSeq" id="WP_067757076.1">
    <property type="nucleotide sequence ID" value="NZ_CP015772.1"/>
</dbReference>
<protein>
    <submittedName>
        <fullName evidence="2">Damage-inducible protein CinA</fullName>
    </submittedName>
</protein>
<dbReference type="Pfam" id="PF02464">
    <property type="entry name" value="CinA"/>
    <property type="match status" value="1"/>
</dbReference>
<gene>
    <name evidence="2" type="ORF">A8C56_13735</name>
</gene>
<dbReference type="KEGG" id="nia:A8C56_13735"/>
<keyword evidence="3" id="KW-1185">Reference proteome</keyword>
<feature type="domain" description="CinA C-terminal" evidence="1">
    <location>
        <begin position="7"/>
        <end position="156"/>
    </location>
</feature>
<dbReference type="STRING" id="1176587.A8C56_13735"/>
<evidence type="ECO:0000259" key="1">
    <source>
        <dbReference type="Pfam" id="PF02464"/>
    </source>
</evidence>
<accession>A0A1A9I2Y9</accession>
<reference evidence="2 3" key="1">
    <citation type="submission" date="2016-05" db="EMBL/GenBank/DDBJ databases">
        <title>Niabella ginsenosidivorans BS26 whole genome sequencing.</title>
        <authorList>
            <person name="Im W.T."/>
            <person name="Siddiqi M.Z."/>
        </authorList>
    </citation>
    <scope>NUCLEOTIDE SEQUENCE [LARGE SCALE GENOMIC DNA]</scope>
    <source>
        <strain evidence="2 3">BS26</strain>
    </source>
</reference>
<dbReference type="SUPFAM" id="SSF142433">
    <property type="entry name" value="CinA-like"/>
    <property type="match status" value="1"/>
</dbReference>
<name>A0A1A9I2Y9_9BACT</name>
<dbReference type="InterPro" id="IPR036653">
    <property type="entry name" value="CinA-like_C"/>
</dbReference>
<dbReference type="Gene3D" id="3.90.950.20">
    <property type="entry name" value="CinA-like"/>
    <property type="match status" value="1"/>
</dbReference>
<proteinExistence type="predicted"/>
<dbReference type="NCBIfam" id="TIGR00199">
    <property type="entry name" value="PncC_domain"/>
    <property type="match status" value="1"/>
</dbReference>
<dbReference type="InterPro" id="IPR008136">
    <property type="entry name" value="CinA_C"/>
</dbReference>
<sequence length="162" mass="17141">MINRYLTQCGKLLLEKKLTIAFAESATAGRLAAEFSLLPDAGAFLKGSFVCYDATLKEKVLKVPDRLVKKYTPESAEVTAAITRGLIPLIPADIHVGVTGLTAPGGSETPEKPVGTMFVCGIKNGSVLFSGRSVFSGSPEKIMLRAIVYTAKLLIDALGAPK</sequence>
<evidence type="ECO:0000313" key="3">
    <source>
        <dbReference type="Proteomes" id="UP000077667"/>
    </source>
</evidence>